<sequence>MLKSKPTLESFINYVTNKYFVNGIELSLAEIEKLMPTTFSTMEKKQVTDFFEHMGTPARIKEALLAKSR</sequence>
<reference evidence="2" key="1">
    <citation type="submission" date="2023-07" db="EMBL/GenBank/DDBJ databases">
        <title>Identification and characterization of horizontal gene transfer across gut microbiota members of farm animals based on homology search.</title>
        <authorList>
            <person name="Schwarzerova J."/>
            <person name="Nykrynova M."/>
            <person name="Jureckova K."/>
            <person name="Cejkova D."/>
            <person name="Rychlik I."/>
        </authorList>
    </citation>
    <scope>NUCLEOTIDE SEQUENCE [LARGE SCALE GENOMIC DNA]</scope>
    <source>
        <strain evidence="2">109_WCHN</strain>
    </source>
</reference>
<protein>
    <submittedName>
        <fullName evidence="1">Uncharacterized protein</fullName>
    </submittedName>
</protein>
<accession>A0ABT7VG73</accession>
<proteinExistence type="predicted"/>
<dbReference type="EMBL" id="JAUDEN010000013">
    <property type="protein sequence ID" value="MDM8325259.1"/>
    <property type="molecule type" value="Genomic_DNA"/>
</dbReference>
<gene>
    <name evidence="1" type="ORF">QUW60_08485</name>
</gene>
<evidence type="ECO:0000313" key="1">
    <source>
        <dbReference type="EMBL" id="MDM8325259.1"/>
    </source>
</evidence>
<keyword evidence="2" id="KW-1185">Reference proteome</keyword>
<name>A0ABT7VG73_9BACE</name>
<comment type="caution">
    <text evidence="1">The sequence shown here is derived from an EMBL/GenBank/DDBJ whole genome shotgun (WGS) entry which is preliminary data.</text>
</comment>
<dbReference type="RefSeq" id="WP_258339413.1">
    <property type="nucleotide sequence ID" value="NZ_JAUDEN010000013.1"/>
</dbReference>
<dbReference type="Proteomes" id="UP001169458">
    <property type="component" value="Unassembled WGS sequence"/>
</dbReference>
<organism evidence="1 2">
    <name type="scientific">Bacteroides gallinaceum</name>
    <dbReference type="NCBI Taxonomy" id="1462571"/>
    <lineage>
        <taxon>Bacteria</taxon>
        <taxon>Pseudomonadati</taxon>
        <taxon>Bacteroidota</taxon>
        <taxon>Bacteroidia</taxon>
        <taxon>Bacteroidales</taxon>
        <taxon>Bacteroidaceae</taxon>
        <taxon>Bacteroides</taxon>
    </lineage>
</organism>
<evidence type="ECO:0000313" key="2">
    <source>
        <dbReference type="Proteomes" id="UP001169458"/>
    </source>
</evidence>